<dbReference type="Proteomes" id="UP001177120">
    <property type="component" value="Unassembled WGS sequence"/>
</dbReference>
<sequence length="116" mass="13185">MKRKLPGLDEAIVDGLRTPESRVFKRVECQLELNKSICGIKKPPAGMMKCGKCGRAMVRQDNRNKSDICGVFMLLATSPPELSSRRKTIESSWEMPERIQVEHDDKSAEQHLQEDD</sequence>
<evidence type="ECO:0000313" key="3">
    <source>
        <dbReference type="Proteomes" id="UP001177120"/>
    </source>
</evidence>
<organism evidence="2 3">
    <name type="scientific">Polycladomyces zharkentensis</name>
    <dbReference type="NCBI Taxonomy" id="2807616"/>
    <lineage>
        <taxon>Bacteria</taxon>
        <taxon>Bacillati</taxon>
        <taxon>Bacillota</taxon>
        <taxon>Bacilli</taxon>
        <taxon>Bacillales</taxon>
        <taxon>Thermoactinomycetaceae</taxon>
        <taxon>Polycladomyces</taxon>
    </lineage>
</organism>
<keyword evidence="3" id="KW-1185">Reference proteome</keyword>
<proteinExistence type="predicted"/>
<evidence type="ECO:0000313" key="2">
    <source>
        <dbReference type="EMBL" id="MBN2911010.1"/>
    </source>
</evidence>
<accession>A0ABS2WPC1</accession>
<evidence type="ECO:0000256" key="1">
    <source>
        <dbReference type="SAM" id="MobiDB-lite"/>
    </source>
</evidence>
<gene>
    <name evidence="2" type="ORF">JQC72_16075</name>
</gene>
<comment type="caution">
    <text evidence="2">The sequence shown here is derived from an EMBL/GenBank/DDBJ whole genome shotgun (WGS) entry which is preliminary data.</text>
</comment>
<feature type="region of interest" description="Disordered" evidence="1">
    <location>
        <begin position="83"/>
        <end position="116"/>
    </location>
</feature>
<name>A0ABS2WPC1_9BACL</name>
<dbReference type="RefSeq" id="WP_205497461.1">
    <property type="nucleotide sequence ID" value="NZ_JAFHAP010000021.1"/>
</dbReference>
<dbReference type="EMBL" id="JAFHAP010000021">
    <property type="protein sequence ID" value="MBN2911010.1"/>
    <property type="molecule type" value="Genomic_DNA"/>
</dbReference>
<protein>
    <submittedName>
        <fullName evidence="2">Zinc ribbon domain-containing protein</fullName>
    </submittedName>
</protein>
<reference evidence="2" key="1">
    <citation type="journal article" date="2024" name="Int. J. Syst. Evol. Microbiol.">
        <title>Polycladomyces zharkentensis sp. nov., a novel thermophilic cellulose- and starch-degrading member of the Bacillota from a geothermal aquifer in Kazakhstan.</title>
        <authorList>
            <person name="Mashzhan A."/>
            <person name="Kistaubayeva A."/>
            <person name="Javier-Lopez R."/>
            <person name="Bissenova U."/>
            <person name="Bissenbay A."/>
            <person name="Birkeland N.K."/>
        </authorList>
    </citation>
    <scope>NUCLEOTIDE SEQUENCE</scope>
    <source>
        <strain evidence="2">ZKZ2T</strain>
    </source>
</reference>